<keyword evidence="3" id="KW-1185">Reference proteome</keyword>
<keyword evidence="1" id="KW-0472">Membrane</keyword>
<dbReference type="OrthoDB" id="10011153at2"/>
<sequence>MKRTERSLASKMIGAFTASVLFAVYITVFFPVLRENLGLQLIAVFFIAYAFIVIIVFPVSLLIDKLARSGRSPALQAFGNVLLVAASLGIALGVLVSIGGRASSQLALCGLVLIYGYLALDQLLSRIESKYRKVNDAQT</sequence>
<evidence type="ECO:0000313" key="3">
    <source>
        <dbReference type="Proteomes" id="UP000256977"/>
    </source>
</evidence>
<feature type="transmembrane region" description="Helical" evidence="1">
    <location>
        <begin position="12"/>
        <end position="33"/>
    </location>
</feature>
<accession>A0A3D9KL41</accession>
<dbReference type="EMBL" id="QRDZ01000003">
    <property type="protein sequence ID" value="RED86586.1"/>
    <property type="molecule type" value="Genomic_DNA"/>
</dbReference>
<evidence type="ECO:0000256" key="1">
    <source>
        <dbReference type="SAM" id="Phobius"/>
    </source>
</evidence>
<reference evidence="2 3" key="1">
    <citation type="submission" date="2018-07" db="EMBL/GenBank/DDBJ databases">
        <title>Genomic Encyclopedia of Type Strains, Phase III (KMG-III): the genomes of soil and plant-associated and newly described type strains.</title>
        <authorList>
            <person name="Whitman W."/>
        </authorList>
    </citation>
    <scope>NUCLEOTIDE SEQUENCE [LARGE SCALE GENOMIC DNA]</scope>
    <source>
        <strain evidence="2 3">CECT 7287</strain>
    </source>
</reference>
<gene>
    <name evidence="2" type="ORF">DFP98_103441</name>
</gene>
<dbReference type="AlphaFoldDB" id="A0A3D9KL41"/>
<evidence type="ECO:0000313" key="2">
    <source>
        <dbReference type="EMBL" id="RED86586.1"/>
    </source>
</evidence>
<feature type="transmembrane region" description="Helical" evidence="1">
    <location>
        <begin position="102"/>
        <end position="120"/>
    </location>
</feature>
<name>A0A3D9KL41_9BACL</name>
<organism evidence="2 3">
    <name type="scientific">Cohnella phaseoli</name>
    <dbReference type="NCBI Taxonomy" id="456490"/>
    <lineage>
        <taxon>Bacteria</taxon>
        <taxon>Bacillati</taxon>
        <taxon>Bacillota</taxon>
        <taxon>Bacilli</taxon>
        <taxon>Bacillales</taxon>
        <taxon>Paenibacillaceae</taxon>
        <taxon>Cohnella</taxon>
    </lineage>
</organism>
<protein>
    <submittedName>
        <fullName evidence="2">Uncharacterized protein</fullName>
    </submittedName>
</protein>
<comment type="caution">
    <text evidence="2">The sequence shown here is derived from an EMBL/GenBank/DDBJ whole genome shotgun (WGS) entry which is preliminary data.</text>
</comment>
<feature type="transmembrane region" description="Helical" evidence="1">
    <location>
        <begin position="75"/>
        <end position="96"/>
    </location>
</feature>
<dbReference type="RefSeq" id="WP_116059693.1">
    <property type="nucleotide sequence ID" value="NZ_QRDZ01000003.1"/>
</dbReference>
<feature type="transmembrane region" description="Helical" evidence="1">
    <location>
        <begin position="39"/>
        <end position="63"/>
    </location>
</feature>
<keyword evidence="1" id="KW-1133">Transmembrane helix</keyword>
<keyword evidence="1" id="KW-0812">Transmembrane</keyword>
<dbReference type="Proteomes" id="UP000256977">
    <property type="component" value="Unassembled WGS sequence"/>
</dbReference>
<proteinExistence type="predicted"/>